<evidence type="ECO:0000256" key="1">
    <source>
        <dbReference type="ARBA" id="ARBA00004442"/>
    </source>
</evidence>
<dbReference type="InterPro" id="IPR010583">
    <property type="entry name" value="MipA"/>
</dbReference>
<dbReference type="Proteomes" id="UP000233293">
    <property type="component" value="Unassembled WGS sequence"/>
</dbReference>
<reference evidence="7" key="1">
    <citation type="submission" date="2017-12" db="EMBL/GenBank/DDBJ databases">
        <title>Draft genome sequence of Telmatospirillum siberiense 26-4b1T, an acidotolerant peatland alphaproteobacterium potentially involved in sulfur cycling.</title>
        <authorList>
            <person name="Hausmann B."/>
            <person name="Pjevac P."/>
            <person name="Schreck K."/>
            <person name="Herbold C.W."/>
            <person name="Daims H."/>
            <person name="Wagner M."/>
            <person name="Pester M."/>
            <person name="Loy A."/>
        </authorList>
    </citation>
    <scope>NUCLEOTIDE SEQUENCE [LARGE SCALE GENOMIC DNA]</scope>
    <source>
        <strain evidence="7">26-4b1</strain>
    </source>
</reference>
<keyword evidence="4" id="KW-0472">Membrane</keyword>
<keyword evidence="7" id="KW-1185">Reference proteome</keyword>
<evidence type="ECO:0000313" key="7">
    <source>
        <dbReference type="Proteomes" id="UP000233293"/>
    </source>
</evidence>
<gene>
    <name evidence="6" type="ORF">CWS72_16060</name>
</gene>
<keyword evidence="5" id="KW-0998">Cell outer membrane</keyword>
<evidence type="ECO:0000256" key="4">
    <source>
        <dbReference type="ARBA" id="ARBA00023136"/>
    </source>
</evidence>
<comment type="similarity">
    <text evidence="2">Belongs to the MipA/OmpV family.</text>
</comment>
<dbReference type="EMBL" id="PIUM01000019">
    <property type="protein sequence ID" value="PKU23576.1"/>
    <property type="molecule type" value="Genomic_DNA"/>
</dbReference>
<dbReference type="AlphaFoldDB" id="A0A2N3PT74"/>
<proteinExistence type="inferred from homology"/>
<organism evidence="6 7">
    <name type="scientific">Telmatospirillum siberiense</name>
    <dbReference type="NCBI Taxonomy" id="382514"/>
    <lineage>
        <taxon>Bacteria</taxon>
        <taxon>Pseudomonadati</taxon>
        <taxon>Pseudomonadota</taxon>
        <taxon>Alphaproteobacteria</taxon>
        <taxon>Rhodospirillales</taxon>
        <taxon>Rhodospirillaceae</taxon>
        <taxon>Telmatospirillum</taxon>
    </lineage>
</organism>
<evidence type="ECO:0000256" key="5">
    <source>
        <dbReference type="ARBA" id="ARBA00023237"/>
    </source>
</evidence>
<keyword evidence="3" id="KW-0732">Signal</keyword>
<dbReference type="GO" id="GO:0009279">
    <property type="term" value="C:cell outer membrane"/>
    <property type="evidence" value="ECO:0007669"/>
    <property type="project" value="UniProtKB-SubCell"/>
</dbReference>
<accession>A0A2N3PT74</accession>
<dbReference type="Pfam" id="PF06629">
    <property type="entry name" value="MipA"/>
    <property type="match status" value="1"/>
</dbReference>
<evidence type="ECO:0000256" key="3">
    <source>
        <dbReference type="ARBA" id="ARBA00022729"/>
    </source>
</evidence>
<comment type="caution">
    <text evidence="6">The sequence shown here is derived from an EMBL/GenBank/DDBJ whole genome shotgun (WGS) entry which is preliminary data.</text>
</comment>
<evidence type="ECO:0000256" key="2">
    <source>
        <dbReference type="ARBA" id="ARBA00005722"/>
    </source>
</evidence>
<sequence>MPSLDFSIGRRIHLWSPRNLRLLWASLVAGLCLIGSGAAMAQTPAPLGEWQYSAGIALRSMFQDPLPTWDGNVGIAVSGQPRYPGSSQYHIEPGPTFDLRYKDIAFLSAGEGLGVNILHDKAYRVGIALGYDVGRDQDSGRHLHGMGDISPAAEPKLFAEYVLFPVVLRGNIRRGIGGNDGWIGDLSAYMPVYGSEKFFIFAGLTTTYTDSTYQRAYYGVTPLQSRRSGYRIFTPGSGFERAGFGTNLVWYWNDHWFCTAEGAVQRLVGDAESSPLTASKVQLGLSGSIGYQF</sequence>
<evidence type="ECO:0000313" key="6">
    <source>
        <dbReference type="EMBL" id="PKU23576.1"/>
    </source>
</evidence>
<dbReference type="PANTHER" id="PTHR38776">
    <property type="entry name" value="MLTA-INTERACTING PROTEIN-RELATED"/>
    <property type="match status" value="1"/>
</dbReference>
<name>A0A2N3PT74_9PROT</name>
<dbReference type="OrthoDB" id="5462484at2"/>
<comment type="subcellular location">
    <subcellularLocation>
        <location evidence="1">Cell outer membrane</location>
    </subcellularLocation>
</comment>
<dbReference type="PANTHER" id="PTHR38776:SF1">
    <property type="entry name" value="MLTA-INTERACTING PROTEIN-RELATED"/>
    <property type="match status" value="1"/>
</dbReference>
<protein>
    <submittedName>
        <fullName evidence="6">Structural protein MipA</fullName>
    </submittedName>
</protein>